<protein>
    <submittedName>
        <fullName evidence="2">Uncharacterized protein</fullName>
    </submittedName>
</protein>
<name>A0A8K0WPA8_9HYPO</name>
<organism evidence="2 3">
    <name type="scientific">Stachybotrys elegans</name>
    <dbReference type="NCBI Taxonomy" id="80388"/>
    <lineage>
        <taxon>Eukaryota</taxon>
        <taxon>Fungi</taxon>
        <taxon>Dikarya</taxon>
        <taxon>Ascomycota</taxon>
        <taxon>Pezizomycotina</taxon>
        <taxon>Sordariomycetes</taxon>
        <taxon>Hypocreomycetidae</taxon>
        <taxon>Hypocreales</taxon>
        <taxon>Stachybotryaceae</taxon>
        <taxon>Stachybotrys</taxon>
    </lineage>
</organism>
<feature type="compositionally biased region" description="Low complexity" evidence="1">
    <location>
        <begin position="71"/>
        <end position="102"/>
    </location>
</feature>
<keyword evidence="3" id="KW-1185">Reference proteome</keyword>
<reference evidence="2" key="1">
    <citation type="journal article" date="2021" name="Nat. Commun.">
        <title>Genetic determinants of endophytism in the Arabidopsis root mycobiome.</title>
        <authorList>
            <person name="Mesny F."/>
            <person name="Miyauchi S."/>
            <person name="Thiergart T."/>
            <person name="Pickel B."/>
            <person name="Atanasova L."/>
            <person name="Karlsson M."/>
            <person name="Huettel B."/>
            <person name="Barry K.W."/>
            <person name="Haridas S."/>
            <person name="Chen C."/>
            <person name="Bauer D."/>
            <person name="Andreopoulos W."/>
            <person name="Pangilinan J."/>
            <person name="LaButti K."/>
            <person name="Riley R."/>
            <person name="Lipzen A."/>
            <person name="Clum A."/>
            <person name="Drula E."/>
            <person name="Henrissat B."/>
            <person name="Kohler A."/>
            <person name="Grigoriev I.V."/>
            <person name="Martin F.M."/>
            <person name="Hacquard S."/>
        </authorList>
    </citation>
    <scope>NUCLEOTIDE SEQUENCE</scope>
    <source>
        <strain evidence="2">MPI-CAGE-CH-0235</strain>
    </source>
</reference>
<evidence type="ECO:0000313" key="3">
    <source>
        <dbReference type="Proteomes" id="UP000813444"/>
    </source>
</evidence>
<evidence type="ECO:0000313" key="2">
    <source>
        <dbReference type="EMBL" id="KAH7311650.1"/>
    </source>
</evidence>
<proteinExistence type="predicted"/>
<feature type="region of interest" description="Disordered" evidence="1">
    <location>
        <begin position="58"/>
        <end position="150"/>
    </location>
</feature>
<evidence type="ECO:0000256" key="1">
    <source>
        <dbReference type="SAM" id="MobiDB-lite"/>
    </source>
</evidence>
<dbReference type="EMBL" id="JAGPNK010000011">
    <property type="protein sequence ID" value="KAH7311650.1"/>
    <property type="molecule type" value="Genomic_DNA"/>
</dbReference>
<dbReference type="Proteomes" id="UP000813444">
    <property type="component" value="Unassembled WGS sequence"/>
</dbReference>
<gene>
    <name evidence="2" type="ORF">B0I35DRAFT_69227</name>
</gene>
<comment type="caution">
    <text evidence="2">The sequence shown here is derived from an EMBL/GenBank/DDBJ whole genome shotgun (WGS) entry which is preliminary data.</text>
</comment>
<sequence length="213" mass="23584">MHHHLQLPQPNTIMSVVNTIYSTLDKLEEHKALVILGNTRPDASQDMSYPAYQYARSLSLSTNGSDRRRQASPQRSSSSMSSSSRSSSMAESIFSSTSSRDSSCCEPNRYGPDAGRHPHIPDFAPKMNSPSAGLPRREPRSHFNSLGRMHHDRPLTDAALKEGCEDDDTCVDSHVRSDGMSGSRLPCETVIENSTKQRHHGRNPLRNPGVSRD</sequence>
<accession>A0A8K0WPA8</accession>
<feature type="region of interest" description="Disordered" evidence="1">
    <location>
        <begin position="175"/>
        <end position="213"/>
    </location>
</feature>
<dbReference type="AlphaFoldDB" id="A0A8K0WPA8"/>